<feature type="binding site" evidence="18">
    <location>
        <begin position="169"/>
        <end position="172"/>
    </location>
    <ligand>
        <name>NAD(+)</name>
        <dbReference type="ChEBI" id="CHEBI:57540"/>
    </ligand>
</feature>
<comment type="caution">
    <text evidence="21">The sequence shown here is derived from an EMBL/GenBank/DDBJ whole genome shotgun (WGS) entry which is preliminary data.</text>
</comment>
<proteinExistence type="inferred from homology"/>
<dbReference type="PANTHER" id="PTHR43622">
    <property type="entry name" value="3-DEHYDROQUINATE SYNTHASE"/>
    <property type="match status" value="1"/>
</dbReference>
<dbReference type="Gene3D" id="3.40.50.1970">
    <property type="match status" value="1"/>
</dbReference>
<dbReference type="HAMAP" id="MF_00110">
    <property type="entry name" value="DHQ_synthase"/>
    <property type="match status" value="1"/>
</dbReference>
<evidence type="ECO:0000256" key="18">
    <source>
        <dbReference type="HAMAP-Rule" id="MF_00110"/>
    </source>
</evidence>
<evidence type="ECO:0000256" key="10">
    <source>
        <dbReference type="ARBA" id="ARBA00022605"/>
    </source>
</evidence>
<comment type="subcellular location">
    <subcellularLocation>
        <location evidence="4 18">Cytoplasm</location>
    </subcellularLocation>
</comment>
<gene>
    <name evidence="18 21" type="primary">aroB</name>
    <name evidence="21" type="ORF">FYJ64_02330</name>
</gene>
<dbReference type="PIRSF" id="PIRSF001455">
    <property type="entry name" value="DHQ_synth"/>
    <property type="match status" value="1"/>
</dbReference>
<evidence type="ECO:0000256" key="5">
    <source>
        <dbReference type="ARBA" id="ARBA00004661"/>
    </source>
</evidence>
<keyword evidence="16 18" id="KW-0456">Lyase</keyword>
<dbReference type="CDD" id="cd08195">
    <property type="entry name" value="DHQS"/>
    <property type="match status" value="1"/>
</dbReference>
<feature type="binding site" evidence="18">
    <location>
        <position position="142"/>
    </location>
    <ligand>
        <name>NAD(+)</name>
        <dbReference type="ChEBI" id="CHEBI:57540"/>
    </ligand>
</feature>
<comment type="similarity">
    <text evidence="6 18">Belongs to the sugar phosphate cyclases superfamily. Dehydroquinate synthase family.</text>
</comment>
<feature type="binding site" evidence="18">
    <location>
        <position position="253"/>
    </location>
    <ligand>
        <name>Zn(2+)</name>
        <dbReference type="ChEBI" id="CHEBI:29105"/>
    </ligand>
</feature>
<reference evidence="21 22" key="1">
    <citation type="submission" date="2019-08" db="EMBL/GenBank/DDBJ databases">
        <title>In-depth cultivation of the pig gut microbiome towards novel bacterial diversity and tailored functional studies.</title>
        <authorList>
            <person name="Wylensek D."/>
            <person name="Hitch T.C.A."/>
            <person name="Clavel T."/>
        </authorList>
    </citation>
    <scope>NUCLEOTIDE SEQUENCE [LARGE SCALE GENOMIC DNA]</scope>
    <source>
        <strain evidence="21 22">WCA-MUC-591-APC-3H</strain>
    </source>
</reference>
<dbReference type="Pfam" id="PF01761">
    <property type="entry name" value="DHQ_synthase"/>
    <property type="match status" value="1"/>
</dbReference>
<dbReference type="NCBIfam" id="TIGR01357">
    <property type="entry name" value="aroB"/>
    <property type="match status" value="1"/>
</dbReference>
<feature type="domain" description="3-dehydroquinate synthase N-terminal" evidence="19">
    <location>
        <begin position="67"/>
        <end position="178"/>
    </location>
</feature>
<keyword evidence="11 18" id="KW-0479">Metal-binding</keyword>
<protein>
    <recommendedName>
        <fullName evidence="8 18">3-dehydroquinate synthase</fullName>
        <shortName evidence="18">DHQS</shortName>
        <ecNumber evidence="7 18">4.2.3.4</ecNumber>
    </recommendedName>
</protein>
<evidence type="ECO:0000256" key="14">
    <source>
        <dbReference type="ARBA" id="ARBA00023027"/>
    </source>
</evidence>
<comment type="pathway">
    <text evidence="5 18">Metabolic intermediate biosynthesis; chorismate biosynthesis; chorismate from D-erythrose 4-phosphate and phosphoenolpyruvate: step 2/7.</text>
</comment>
<keyword evidence="14 18" id="KW-0520">NAD</keyword>
<organism evidence="21 22">
    <name type="scientific">Hornefia butyriciproducens</name>
    <dbReference type="NCBI Taxonomy" id="2652293"/>
    <lineage>
        <taxon>Bacteria</taxon>
        <taxon>Bacillati</taxon>
        <taxon>Bacillota</taxon>
        <taxon>Clostridia</taxon>
        <taxon>Peptostreptococcales</taxon>
        <taxon>Anaerovoracaceae</taxon>
        <taxon>Hornefia</taxon>
    </lineage>
</organism>
<dbReference type="GeneID" id="303114150"/>
<evidence type="ECO:0000256" key="15">
    <source>
        <dbReference type="ARBA" id="ARBA00023141"/>
    </source>
</evidence>
<evidence type="ECO:0000256" key="1">
    <source>
        <dbReference type="ARBA" id="ARBA00001393"/>
    </source>
</evidence>
<dbReference type="EC" id="4.2.3.4" evidence="7 18"/>
<dbReference type="AlphaFoldDB" id="A0A6L5Y3A3"/>
<dbReference type="FunFam" id="3.40.50.1970:FF:000007">
    <property type="entry name" value="Pentafunctional AROM polypeptide"/>
    <property type="match status" value="1"/>
</dbReference>
<feature type="binding site" evidence="18">
    <location>
        <position position="151"/>
    </location>
    <ligand>
        <name>NAD(+)</name>
        <dbReference type="ChEBI" id="CHEBI:57540"/>
    </ligand>
</feature>
<dbReference type="GO" id="GO:0046872">
    <property type="term" value="F:metal ion binding"/>
    <property type="evidence" value="ECO:0007669"/>
    <property type="project" value="UniProtKB-KW"/>
</dbReference>
<dbReference type="InterPro" id="IPR050071">
    <property type="entry name" value="Dehydroquinate_synthase"/>
</dbReference>
<dbReference type="Pfam" id="PF24621">
    <property type="entry name" value="DHQS_C"/>
    <property type="match status" value="1"/>
</dbReference>
<keyword evidence="10 18" id="KW-0028">Amino-acid biosynthesis</keyword>
<evidence type="ECO:0000256" key="17">
    <source>
        <dbReference type="ARBA" id="ARBA00023285"/>
    </source>
</evidence>
<dbReference type="Gene3D" id="1.20.1090.10">
    <property type="entry name" value="Dehydroquinate synthase-like - alpha domain"/>
    <property type="match status" value="1"/>
</dbReference>
<evidence type="ECO:0000256" key="9">
    <source>
        <dbReference type="ARBA" id="ARBA00022490"/>
    </source>
</evidence>
<dbReference type="SUPFAM" id="SSF56796">
    <property type="entry name" value="Dehydroquinate synthase-like"/>
    <property type="match status" value="1"/>
</dbReference>
<evidence type="ECO:0000256" key="2">
    <source>
        <dbReference type="ARBA" id="ARBA00001911"/>
    </source>
</evidence>
<keyword evidence="15 18" id="KW-0057">Aromatic amino acid biosynthesis</keyword>
<comment type="cofactor">
    <cofactor evidence="18">
        <name>Co(2+)</name>
        <dbReference type="ChEBI" id="CHEBI:48828"/>
    </cofactor>
    <cofactor evidence="18">
        <name>Zn(2+)</name>
        <dbReference type="ChEBI" id="CHEBI:29105"/>
    </cofactor>
    <text evidence="18">Binds 1 divalent metal cation per subunit. Can use either Co(2+) or Zn(2+).</text>
</comment>
<evidence type="ECO:0000256" key="4">
    <source>
        <dbReference type="ARBA" id="ARBA00004496"/>
    </source>
</evidence>
<comment type="cofactor">
    <cofactor evidence="2 18">
        <name>NAD(+)</name>
        <dbReference type="ChEBI" id="CHEBI:57540"/>
    </cofactor>
</comment>
<dbReference type="GO" id="GO:0000166">
    <property type="term" value="F:nucleotide binding"/>
    <property type="evidence" value="ECO:0007669"/>
    <property type="project" value="UniProtKB-KW"/>
</dbReference>
<evidence type="ECO:0000259" key="19">
    <source>
        <dbReference type="Pfam" id="PF01761"/>
    </source>
</evidence>
<accession>A0A6L5Y3A3</accession>
<dbReference type="EMBL" id="VUMZ01000002">
    <property type="protein sequence ID" value="MST51166.1"/>
    <property type="molecule type" value="Genomic_DNA"/>
</dbReference>
<feature type="binding site" evidence="18">
    <location>
        <begin position="71"/>
        <end position="76"/>
    </location>
    <ligand>
        <name>NAD(+)</name>
        <dbReference type="ChEBI" id="CHEBI:57540"/>
    </ligand>
</feature>
<feature type="binding site" evidence="18">
    <location>
        <position position="184"/>
    </location>
    <ligand>
        <name>Zn(2+)</name>
        <dbReference type="ChEBI" id="CHEBI:29105"/>
    </ligand>
</feature>
<keyword evidence="17 18" id="KW-0170">Cobalt</keyword>
<keyword evidence="12 18" id="KW-0547">Nucleotide-binding</keyword>
<evidence type="ECO:0000256" key="11">
    <source>
        <dbReference type="ARBA" id="ARBA00022723"/>
    </source>
</evidence>
<keyword evidence="13 18" id="KW-0862">Zinc</keyword>
<dbReference type="GO" id="GO:0009423">
    <property type="term" value="P:chorismate biosynthetic process"/>
    <property type="evidence" value="ECO:0007669"/>
    <property type="project" value="UniProtKB-UniRule"/>
</dbReference>
<feature type="binding site" evidence="18">
    <location>
        <begin position="129"/>
        <end position="130"/>
    </location>
    <ligand>
        <name>NAD(+)</name>
        <dbReference type="ChEBI" id="CHEBI:57540"/>
    </ligand>
</feature>
<dbReference type="GO" id="GO:0009073">
    <property type="term" value="P:aromatic amino acid family biosynthetic process"/>
    <property type="evidence" value="ECO:0007669"/>
    <property type="project" value="UniProtKB-KW"/>
</dbReference>
<dbReference type="Proteomes" id="UP000474676">
    <property type="component" value="Unassembled WGS sequence"/>
</dbReference>
<keyword evidence="9 18" id="KW-0963">Cytoplasm</keyword>
<name>A0A6L5Y3A3_9FIRM</name>
<comment type="catalytic activity">
    <reaction evidence="1 18">
        <text>7-phospho-2-dehydro-3-deoxy-D-arabino-heptonate = 3-dehydroquinate + phosphate</text>
        <dbReference type="Rhea" id="RHEA:21968"/>
        <dbReference type="ChEBI" id="CHEBI:32364"/>
        <dbReference type="ChEBI" id="CHEBI:43474"/>
        <dbReference type="ChEBI" id="CHEBI:58394"/>
        <dbReference type="EC" id="4.2.3.4"/>
    </reaction>
</comment>
<dbReference type="InterPro" id="IPR030963">
    <property type="entry name" value="DHQ_synth_fam"/>
</dbReference>
<evidence type="ECO:0000256" key="7">
    <source>
        <dbReference type="ARBA" id="ARBA00013031"/>
    </source>
</evidence>
<evidence type="ECO:0000256" key="6">
    <source>
        <dbReference type="ARBA" id="ARBA00005412"/>
    </source>
</evidence>
<feature type="binding site" evidence="18">
    <location>
        <begin position="105"/>
        <end position="109"/>
    </location>
    <ligand>
        <name>NAD(+)</name>
        <dbReference type="ChEBI" id="CHEBI:57540"/>
    </ligand>
</feature>
<dbReference type="GO" id="GO:0005737">
    <property type="term" value="C:cytoplasm"/>
    <property type="evidence" value="ECO:0007669"/>
    <property type="project" value="UniProtKB-SubCell"/>
</dbReference>
<keyword evidence="22" id="KW-1185">Reference proteome</keyword>
<dbReference type="UniPathway" id="UPA00053">
    <property type="reaction ID" value="UER00085"/>
</dbReference>
<comment type="cofactor">
    <cofactor evidence="3">
        <name>Zn(2+)</name>
        <dbReference type="ChEBI" id="CHEBI:29105"/>
    </cofactor>
</comment>
<dbReference type="GO" id="GO:0003856">
    <property type="term" value="F:3-dehydroquinate synthase activity"/>
    <property type="evidence" value="ECO:0007669"/>
    <property type="project" value="UniProtKB-UniRule"/>
</dbReference>
<evidence type="ECO:0000256" key="12">
    <source>
        <dbReference type="ARBA" id="ARBA00022741"/>
    </source>
</evidence>
<dbReference type="InterPro" id="IPR016037">
    <property type="entry name" value="DHQ_synth_AroB"/>
</dbReference>
<dbReference type="InterPro" id="IPR056179">
    <property type="entry name" value="DHQS_C"/>
</dbReference>
<dbReference type="PANTHER" id="PTHR43622:SF7">
    <property type="entry name" value="3-DEHYDROQUINATE SYNTHASE, CHLOROPLASTIC"/>
    <property type="match status" value="1"/>
</dbReference>
<comment type="function">
    <text evidence="18">Catalyzes the conversion of 3-deoxy-D-arabino-heptulosonate 7-phosphate (DAHP) to dehydroquinate (DHQ).</text>
</comment>
<dbReference type="InterPro" id="IPR030960">
    <property type="entry name" value="DHQS/DOIS_N"/>
</dbReference>
<dbReference type="GO" id="GO:0008652">
    <property type="term" value="P:amino acid biosynthetic process"/>
    <property type="evidence" value="ECO:0007669"/>
    <property type="project" value="UniProtKB-KW"/>
</dbReference>
<evidence type="ECO:0000256" key="3">
    <source>
        <dbReference type="ARBA" id="ARBA00001947"/>
    </source>
</evidence>
<evidence type="ECO:0000256" key="16">
    <source>
        <dbReference type="ARBA" id="ARBA00023239"/>
    </source>
</evidence>
<feature type="binding site" evidence="18">
    <location>
        <position position="237"/>
    </location>
    <ligand>
        <name>Zn(2+)</name>
        <dbReference type="ChEBI" id="CHEBI:29105"/>
    </ligand>
</feature>
<evidence type="ECO:0000313" key="21">
    <source>
        <dbReference type="EMBL" id="MST51166.1"/>
    </source>
</evidence>
<sequence length="351" mass="38469">MNRFAVTTRRPYDILIGQDILANTGSYVRECVEPCKACLVTDSKVNTIYSQVVISSLIEAGYQTSKIVFPEGEHSKNITTYTNILESLAEEGLSRSDLIIALGGGVVGDLSGFAAATYLRGIKYIQVPTTYLAAVDSSVGGKTGLNLLYGKNLAGAFWQPSMVICDYDTFRTLPEQEMLDGVAEAVKSGMIMEANLIDKVLKKDYGSVIERCVSIKKSIVEADERDTGIRQLLNFGHTVGHSIERLSSYNTSHGLAVAKGMVMESYAAYKMGLTDFDASGFLRETLSRFGFDLSIPYTAEELYKYALNDKKIHGDSIAMVIPESIGKCRLQKISLSDLGRFLRLGMEDYPG</sequence>
<evidence type="ECO:0000256" key="13">
    <source>
        <dbReference type="ARBA" id="ARBA00022833"/>
    </source>
</evidence>
<evidence type="ECO:0000259" key="20">
    <source>
        <dbReference type="Pfam" id="PF24621"/>
    </source>
</evidence>
<feature type="domain" description="3-dehydroquinate synthase C-terminal" evidence="20">
    <location>
        <begin position="181"/>
        <end position="311"/>
    </location>
</feature>
<evidence type="ECO:0000256" key="8">
    <source>
        <dbReference type="ARBA" id="ARBA00017684"/>
    </source>
</evidence>
<evidence type="ECO:0000313" key="22">
    <source>
        <dbReference type="Proteomes" id="UP000474676"/>
    </source>
</evidence>
<dbReference type="RefSeq" id="WP_154573660.1">
    <property type="nucleotide sequence ID" value="NZ_JAXFFR010000053.1"/>
</dbReference>